<protein>
    <submittedName>
        <fullName evidence="1">Uncharacterized protein</fullName>
    </submittedName>
</protein>
<keyword evidence="2" id="KW-1185">Reference proteome</keyword>
<proteinExistence type="predicted"/>
<dbReference type="EMBL" id="JACSEA010000025">
    <property type="protein sequence ID" value="KAF7378649.1"/>
    <property type="molecule type" value="Genomic_DNA"/>
</dbReference>
<evidence type="ECO:0000313" key="1">
    <source>
        <dbReference type="EMBL" id="KAF7378649.1"/>
    </source>
</evidence>
<organism evidence="1 2">
    <name type="scientific">Vespula vulgaris</name>
    <name type="common">Yellow jacket</name>
    <name type="synonym">Wasp</name>
    <dbReference type="NCBI Taxonomy" id="7454"/>
    <lineage>
        <taxon>Eukaryota</taxon>
        <taxon>Metazoa</taxon>
        <taxon>Ecdysozoa</taxon>
        <taxon>Arthropoda</taxon>
        <taxon>Hexapoda</taxon>
        <taxon>Insecta</taxon>
        <taxon>Pterygota</taxon>
        <taxon>Neoptera</taxon>
        <taxon>Endopterygota</taxon>
        <taxon>Hymenoptera</taxon>
        <taxon>Apocrita</taxon>
        <taxon>Aculeata</taxon>
        <taxon>Vespoidea</taxon>
        <taxon>Vespidae</taxon>
        <taxon>Vespinae</taxon>
        <taxon>Vespula</taxon>
    </lineage>
</organism>
<gene>
    <name evidence="1" type="ORF">HZH66_015436</name>
</gene>
<dbReference type="AlphaFoldDB" id="A0A834MNZ0"/>
<reference evidence="1" key="1">
    <citation type="journal article" date="2020" name="G3 (Bethesda)">
        <title>High-Quality Assemblies for Three Invasive Social Wasps from the &lt;i&gt;Vespula&lt;/i&gt; Genus.</title>
        <authorList>
            <person name="Harrop T.W.R."/>
            <person name="Guhlin J."/>
            <person name="McLaughlin G.M."/>
            <person name="Permina E."/>
            <person name="Stockwell P."/>
            <person name="Gilligan J."/>
            <person name="Le Lec M.F."/>
            <person name="Gruber M.A.M."/>
            <person name="Quinn O."/>
            <person name="Lovegrove M."/>
            <person name="Duncan E.J."/>
            <person name="Remnant E.J."/>
            <person name="Van Eeckhoven J."/>
            <person name="Graham B."/>
            <person name="Knapp R.A."/>
            <person name="Langford K.W."/>
            <person name="Kronenberg Z."/>
            <person name="Press M.O."/>
            <person name="Eacker S.M."/>
            <person name="Wilson-Rankin E.E."/>
            <person name="Purcell J."/>
            <person name="Lester P.J."/>
            <person name="Dearden P.K."/>
        </authorList>
    </citation>
    <scope>NUCLEOTIDE SEQUENCE</scope>
    <source>
        <strain evidence="1">Marl-1</strain>
    </source>
</reference>
<comment type="caution">
    <text evidence="1">The sequence shown here is derived from an EMBL/GenBank/DDBJ whole genome shotgun (WGS) entry which is preliminary data.</text>
</comment>
<sequence length="88" mass="10133">MADYSDADGKNNMAIKIGYGSYLFLIKNIFLRHGDANCDSCDCIIKNVLLLEFQIENCLVWRNRCISTSRVCEFNDQSIRNLPEKVNH</sequence>
<accession>A0A834MNZ0</accession>
<name>A0A834MNZ0_VESVU</name>
<dbReference type="Proteomes" id="UP000614350">
    <property type="component" value="Unassembled WGS sequence"/>
</dbReference>
<evidence type="ECO:0000313" key="2">
    <source>
        <dbReference type="Proteomes" id="UP000614350"/>
    </source>
</evidence>